<evidence type="ECO:0000313" key="2">
    <source>
        <dbReference type="Proteomes" id="UP000029278"/>
    </source>
</evidence>
<dbReference type="AlphaFoldDB" id="A0A090YCA7"/>
<dbReference type="HOGENOM" id="CLU_149315_0_0_9"/>
<sequence length="138" mass="16058">MCIMKRLWIILVFVLVAGCQSKPESLPLRPLSLSEVYPGDILQVDKVILADGSTGARRVIEDRQQIAEWITRIKDIKLTPDQNQEDRTGFMFGISLYEGEEKKLGFIPNLIQGVYYKPNSEFEGYIRAFFEKYFDRRF</sequence>
<accession>A0A090YCA7</accession>
<gene>
    <name evidence="1" type="ORF">DJ90_2170</name>
</gene>
<dbReference type="PATRIC" id="fig|44252.3.peg.5040"/>
<dbReference type="EMBL" id="JMQA01000041">
    <property type="protein sequence ID" value="KFM95826.1"/>
    <property type="molecule type" value="Genomic_DNA"/>
</dbReference>
<comment type="caution">
    <text evidence="1">The sequence shown here is derived from an EMBL/GenBank/DDBJ whole genome shotgun (WGS) entry which is preliminary data.</text>
</comment>
<keyword evidence="2" id="KW-1185">Reference proteome</keyword>
<dbReference type="PROSITE" id="PS51257">
    <property type="entry name" value="PROKAR_LIPOPROTEIN"/>
    <property type="match status" value="1"/>
</dbReference>
<organism evidence="1 2">
    <name type="scientific">Paenibacillus macerans</name>
    <name type="common">Bacillus macerans</name>
    <dbReference type="NCBI Taxonomy" id="44252"/>
    <lineage>
        <taxon>Bacteria</taxon>
        <taxon>Bacillati</taxon>
        <taxon>Bacillota</taxon>
        <taxon>Bacilli</taxon>
        <taxon>Bacillales</taxon>
        <taxon>Paenibacillaceae</taxon>
        <taxon>Paenibacillus</taxon>
    </lineage>
</organism>
<protein>
    <recommendedName>
        <fullName evidence="3">Lipoprotein</fullName>
    </recommendedName>
</protein>
<dbReference type="STRING" id="44252.DJ90_2170"/>
<reference evidence="1 2" key="1">
    <citation type="submission" date="2014-04" db="EMBL/GenBank/DDBJ databases">
        <authorList>
            <person name="Bishop-Lilly K.A."/>
            <person name="Broomall S.M."/>
            <person name="Chain P.S."/>
            <person name="Chertkov O."/>
            <person name="Coyne S.R."/>
            <person name="Daligault H.E."/>
            <person name="Davenport K.W."/>
            <person name="Erkkila T."/>
            <person name="Frey K.G."/>
            <person name="Gibbons H.S."/>
            <person name="Gu W."/>
            <person name="Jaissle J."/>
            <person name="Johnson S.L."/>
            <person name="Koroleva G.I."/>
            <person name="Ladner J.T."/>
            <person name="Lo C.-C."/>
            <person name="Minogue T.D."/>
            <person name="Munk C."/>
            <person name="Palacios G.F."/>
            <person name="Redden C.L."/>
            <person name="Rosenzweig C.N."/>
            <person name="Scholz M.B."/>
            <person name="Teshima H."/>
            <person name="Xu Y."/>
        </authorList>
    </citation>
    <scope>NUCLEOTIDE SEQUENCE [LARGE SCALE GENOMIC DNA]</scope>
    <source>
        <strain evidence="1 2">8244</strain>
    </source>
</reference>
<dbReference type="Proteomes" id="UP000029278">
    <property type="component" value="Unassembled WGS sequence"/>
</dbReference>
<evidence type="ECO:0000313" key="1">
    <source>
        <dbReference type="EMBL" id="KFM95826.1"/>
    </source>
</evidence>
<proteinExistence type="predicted"/>
<evidence type="ECO:0008006" key="3">
    <source>
        <dbReference type="Google" id="ProtNLM"/>
    </source>
</evidence>
<name>A0A090YCA7_PAEMA</name>